<protein>
    <submittedName>
        <fullName evidence="1">Uncharacterized protein</fullName>
    </submittedName>
</protein>
<organism evidence="1">
    <name type="scientific">Pithovirus LCDPAC02</name>
    <dbReference type="NCBI Taxonomy" id="2506601"/>
    <lineage>
        <taxon>Viruses</taxon>
        <taxon>Pithoviruses</taxon>
    </lineage>
</organism>
<name>A0A481YQ23_9VIRU</name>
<proteinExistence type="predicted"/>
<reference evidence="1" key="1">
    <citation type="journal article" date="2019" name="MBio">
        <title>Virus Genomes from Deep Sea Sediments Expand the Ocean Megavirome and Support Independent Origins of Viral Gigantism.</title>
        <authorList>
            <person name="Backstrom D."/>
            <person name="Yutin N."/>
            <person name="Jorgensen S.L."/>
            <person name="Dharamshi J."/>
            <person name="Homa F."/>
            <person name="Zaremba-Niedwiedzka K."/>
            <person name="Spang A."/>
            <person name="Wolf Y.I."/>
            <person name="Koonin E.V."/>
            <person name="Ettema T.J."/>
        </authorList>
    </citation>
    <scope>NUCLEOTIDE SEQUENCE</scope>
</reference>
<evidence type="ECO:0000313" key="1">
    <source>
        <dbReference type="EMBL" id="QBK84865.1"/>
    </source>
</evidence>
<dbReference type="EMBL" id="MK500299">
    <property type="protein sequence ID" value="QBK84865.1"/>
    <property type="molecule type" value="Genomic_DNA"/>
</dbReference>
<sequence>MSIYYGSIKCQALYKSGKNKGKQCKNNAYWEDIDSTNIDKKYFCGVHLKKNRKKLSKDPNAGRKKQEEINKIFSDSEKVAEENRENGVKGELIVRKMFMMKKINYEMDNSVITHLPVFPNNRHQNRKDGFGCCSLSPMKLGPVLYSRQIYLGGKIETLNDSKNIENFHQGSKIFEHEIGYDCEDDDYEYYTLNEIDNYKLSEDFMFVFIDNIKHQLVYSPDTIFDMNGFYQDDVPHRHKYSKKELKQISKSGNINIPLFSLFFDINGKEVRLSYLQCRYIYCHWYEKLVLGFEDKYKVELYDGKNFYKDEVTDIYEKNDDFIELQEKLENGYNLCIYGFDGRPVRSSYEKSSSEDFVDGYPVDNSEGTDDFYSVDNSEGTDDGRTIDNLEENLDIYECYLDISKPFGHELVLYSLLTIKNSKDYPWNIFRSNNEDLYKNLFF</sequence>
<gene>
    <name evidence="1" type="ORF">LCDPAC02_00640</name>
</gene>
<accession>A0A481YQ23</accession>